<reference evidence="2" key="1">
    <citation type="submission" date="2021-01" db="EMBL/GenBank/DDBJ databases">
        <authorList>
            <person name="Li R."/>
            <person name="Bekaert M."/>
        </authorList>
    </citation>
    <scope>NUCLEOTIDE SEQUENCE</scope>
    <source>
        <strain evidence="2">Farmed</strain>
    </source>
</reference>
<evidence type="ECO:0000313" key="2">
    <source>
        <dbReference type="EMBL" id="CAE1326690.1"/>
    </source>
</evidence>
<sequence>MSLVQKSPNDDVIVCLVEKSETPGGVKLVDTKSTHKSSPSDLVDLAKQIQKGNEFVKANTVNQLTVIAEQIRQLQKQARKVLEKSHQDTMLHQAACNMVKKPGTIYYLYQRPSGQNYLSIISPQEWGDSCSNRYLGGFRLEFDQSWTPMEKIQQRESEINLMEKIIQRYNTESAESGITLDILTGSSKEPMKEILAISDQCEET</sequence>
<keyword evidence="3" id="KW-1185">Reference proteome</keyword>
<evidence type="ECO:0000256" key="1">
    <source>
        <dbReference type="SAM" id="Coils"/>
    </source>
</evidence>
<dbReference type="PANTHER" id="PTHR14553">
    <property type="entry name" value="UNCHARACTERIZED PROTEIN C1ORF50"/>
    <property type="match status" value="1"/>
</dbReference>
<dbReference type="AlphaFoldDB" id="A0A812ESK2"/>
<feature type="coiled-coil region" evidence="1">
    <location>
        <begin position="57"/>
        <end position="84"/>
    </location>
</feature>
<dbReference type="PANTHER" id="PTHR14553:SF1">
    <property type="entry name" value="SIMILAR TO CHROMOSOME 1 OPEN READING FRAME 50"/>
    <property type="match status" value="1"/>
</dbReference>
<organism evidence="2 3">
    <name type="scientific">Acanthosepion pharaonis</name>
    <name type="common">Pharaoh cuttlefish</name>
    <name type="synonym">Sepia pharaonis</name>
    <dbReference type="NCBI Taxonomy" id="158019"/>
    <lineage>
        <taxon>Eukaryota</taxon>
        <taxon>Metazoa</taxon>
        <taxon>Spiralia</taxon>
        <taxon>Lophotrochozoa</taxon>
        <taxon>Mollusca</taxon>
        <taxon>Cephalopoda</taxon>
        <taxon>Coleoidea</taxon>
        <taxon>Decapodiformes</taxon>
        <taxon>Sepiida</taxon>
        <taxon>Sepiina</taxon>
        <taxon>Sepiidae</taxon>
        <taxon>Acanthosepion</taxon>
    </lineage>
</organism>
<accession>A0A812ESK2</accession>
<dbReference type="Pfam" id="PF10504">
    <property type="entry name" value="DUF2452"/>
    <property type="match status" value="1"/>
</dbReference>
<dbReference type="Proteomes" id="UP000597762">
    <property type="component" value="Unassembled WGS sequence"/>
</dbReference>
<comment type="caution">
    <text evidence="2">The sequence shown here is derived from an EMBL/GenBank/DDBJ whole genome shotgun (WGS) entry which is preliminary data.</text>
</comment>
<gene>
    <name evidence="2" type="ORF">SPHA_76306</name>
</gene>
<dbReference type="OrthoDB" id="9995764at2759"/>
<evidence type="ECO:0000313" key="3">
    <source>
        <dbReference type="Proteomes" id="UP000597762"/>
    </source>
</evidence>
<name>A0A812ESK2_ACAPH</name>
<protein>
    <submittedName>
        <fullName evidence="2">Uncharacterized protein C1orf50 homolog,Uncharacterized protein C1orf50</fullName>
    </submittedName>
</protein>
<proteinExistence type="predicted"/>
<dbReference type="EMBL" id="CAHIKZ030005487">
    <property type="protein sequence ID" value="CAE1326690.1"/>
    <property type="molecule type" value="Genomic_DNA"/>
</dbReference>
<keyword evidence="1" id="KW-0175">Coiled coil</keyword>
<dbReference type="InterPro" id="IPR019534">
    <property type="entry name" value="DUF2452"/>
</dbReference>